<proteinExistence type="predicted"/>
<organism evidence="1">
    <name type="scientific">marine sediment metagenome</name>
    <dbReference type="NCBI Taxonomy" id="412755"/>
    <lineage>
        <taxon>unclassified sequences</taxon>
        <taxon>metagenomes</taxon>
        <taxon>ecological metagenomes</taxon>
    </lineage>
</organism>
<sequence>MEKGICEHCNFWIDRYGFRGEELRIDAECRKNAPRNIRENDPEHKRIFPVTNCNDLCGDWEKIKQ</sequence>
<dbReference type="AlphaFoldDB" id="A0A0F9S3F1"/>
<gene>
    <name evidence="1" type="ORF">LCGC14_0502780</name>
</gene>
<dbReference type="EMBL" id="LAZR01000593">
    <property type="protein sequence ID" value="KKN63330.1"/>
    <property type="molecule type" value="Genomic_DNA"/>
</dbReference>
<reference evidence="1" key="1">
    <citation type="journal article" date="2015" name="Nature">
        <title>Complex archaea that bridge the gap between prokaryotes and eukaryotes.</title>
        <authorList>
            <person name="Spang A."/>
            <person name="Saw J.H."/>
            <person name="Jorgensen S.L."/>
            <person name="Zaremba-Niedzwiedzka K."/>
            <person name="Martijn J."/>
            <person name="Lind A.E."/>
            <person name="van Eijk R."/>
            <person name="Schleper C."/>
            <person name="Guy L."/>
            <person name="Ettema T.J."/>
        </authorList>
    </citation>
    <scope>NUCLEOTIDE SEQUENCE</scope>
</reference>
<name>A0A0F9S3F1_9ZZZZ</name>
<evidence type="ECO:0000313" key="1">
    <source>
        <dbReference type="EMBL" id="KKN63330.1"/>
    </source>
</evidence>
<accession>A0A0F9S3F1</accession>
<protein>
    <submittedName>
        <fullName evidence="1">Uncharacterized protein</fullName>
    </submittedName>
</protein>
<comment type="caution">
    <text evidence="1">The sequence shown here is derived from an EMBL/GenBank/DDBJ whole genome shotgun (WGS) entry which is preliminary data.</text>
</comment>